<reference evidence="1 2" key="1">
    <citation type="submission" date="2018-08" db="EMBL/GenBank/DDBJ databases">
        <title>A genome reference for cultivated species of the human gut microbiota.</title>
        <authorList>
            <person name="Zou Y."/>
            <person name="Xue W."/>
            <person name="Luo G."/>
        </authorList>
    </citation>
    <scope>NUCLEOTIDE SEQUENCE [LARGE SCALE GENOMIC DNA]</scope>
    <source>
        <strain evidence="1 2">AF34-33</strain>
    </source>
</reference>
<protein>
    <submittedName>
        <fullName evidence="1">Uncharacterized protein</fullName>
    </submittedName>
</protein>
<organism evidence="1 2">
    <name type="scientific">Butyricimonas virosa</name>
    <dbReference type="NCBI Taxonomy" id="544645"/>
    <lineage>
        <taxon>Bacteria</taxon>
        <taxon>Pseudomonadati</taxon>
        <taxon>Bacteroidota</taxon>
        <taxon>Bacteroidia</taxon>
        <taxon>Bacteroidales</taxon>
        <taxon>Odoribacteraceae</taxon>
        <taxon>Butyricimonas</taxon>
    </lineage>
</organism>
<dbReference type="AlphaFoldDB" id="A0A415QJA9"/>
<dbReference type="EMBL" id="QRPV01000008">
    <property type="protein sequence ID" value="RHM43652.1"/>
    <property type="molecule type" value="Genomic_DNA"/>
</dbReference>
<gene>
    <name evidence="1" type="ORF">DWZ68_08960</name>
</gene>
<accession>A0A415QJA9</accession>
<name>A0A415QJA9_9BACT</name>
<evidence type="ECO:0000313" key="1">
    <source>
        <dbReference type="EMBL" id="RHM43652.1"/>
    </source>
</evidence>
<sequence>MFRKDNSFIAVVYWYPKDSLADLICVNELLIREYTWEGRLLIAVHECFHISQVRNYNNDQGYAIW</sequence>
<dbReference type="Proteomes" id="UP000286038">
    <property type="component" value="Unassembled WGS sequence"/>
</dbReference>
<evidence type="ECO:0000313" key="2">
    <source>
        <dbReference type="Proteomes" id="UP000286038"/>
    </source>
</evidence>
<comment type="caution">
    <text evidence="1">The sequence shown here is derived from an EMBL/GenBank/DDBJ whole genome shotgun (WGS) entry which is preliminary data.</text>
</comment>
<proteinExistence type="predicted"/>